<dbReference type="RefSeq" id="XP_005777048.1">
    <property type="nucleotide sequence ID" value="XM_005776991.1"/>
</dbReference>
<reference evidence="2" key="2">
    <citation type="submission" date="2024-10" db="UniProtKB">
        <authorList>
            <consortium name="EnsemblProtists"/>
        </authorList>
    </citation>
    <scope>IDENTIFICATION</scope>
</reference>
<evidence type="ECO:0000313" key="2">
    <source>
        <dbReference type="EnsemblProtists" id="EOD24619"/>
    </source>
</evidence>
<reference evidence="3" key="1">
    <citation type="journal article" date="2013" name="Nature">
        <title>Pan genome of the phytoplankton Emiliania underpins its global distribution.</title>
        <authorList>
            <person name="Read B.A."/>
            <person name="Kegel J."/>
            <person name="Klute M.J."/>
            <person name="Kuo A."/>
            <person name="Lefebvre S.C."/>
            <person name="Maumus F."/>
            <person name="Mayer C."/>
            <person name="Miller J."/>
            <person name="Monier A."/>
            <person name="Salamov A."/>
            <person name="Young J."/>
            <person name="Aguilar M."/>
            <person name="Claverie J.M."/>
            <person name="Frickenhaus S."/>
            <person name="Gonzalez K."/>
            <person name="Herman E.K."/>
            <person name="Lin Y.C."/>
            <person name="Napier J."/>
            <person name="Ogata H."/>
            <person name="Sarno A.F."/>
            <person name="Shmutz J."/>
            <person name="Schroeder D."/>
            <person name="de Vargas C."/>
            <person name="Verret F."/>
            <person name="von Dassow P."/>
            <person name="Valentin K."/>
            <person name="Van de Peer Y."/>
            <person name="Wheeler G."/>
            <person name="Dacks J.B."/>
            <person name="Delwiche C.F."/>
            <person name="Dyhrman S.T."/>
            <person name="Glockner G."/>
            <person name="John U."/>
            <person name="Richards T."/>
            <person name="Worden A.Z."/>
            <person name="Zhang X."/>
            <person name="Grigoriev I.V."/>
            <person name="Allen A.E."/>
            <person name="Bidle K."/>
            <person name="Borodovsky M."/>
            <person name="Bowler C."/>
            <person name="Brownlee C."/>
            <person name="Cock J.M."/>
            <person name="Elias M."/>
            <person name="Gladyshev V.N."/>
            <person name="Groth M."/>
            <person name="Guda C."/>
            <person name="Hadaegh A."/>
            <person name="Iglesias-Rodriguez M.D."/>
            <person name="Jenkins J."/>
            <person name="Jones B.M."/>
            <person name="Lawson T."/>
            <person name="Leese F."/>
            <person name="Lindquist E."/>
            <person name="Lobanov A."/>
            <person name="Lomsadze A."/>
            <person name="Malik S.B."/>
            <person name="Marsh M.E."/>
            <person name="Mackinder L."/>
            <person name="Mock T."/>
            <person name="Mueller-Roeber B."/>
            <person name="Pagarete A."/>
            <person name="Parker M."/>
            <person name="Probert I."/>
            <person name="Quesneville H."/>
            <person name="Raines C."/>
            <person name="Rensing S.A."/>
            <person name="Riano-Pachon D.M."/>
            <person name="Richier S."/>
            <person name="Rokitta S."/>
            <person name="Shiraiwa Y."/>
            <person name="Soanes D.M."/>
            <person name="van der Giezen M."/>
            <person name="Wahlund T.M."/>
            <person name="Williams B."/>
            <person name="Wilson W."/>
            <person name="Wolfe G."/>
            <person name="Wurch L.L."/>
        </authorList>
    </citation>
    <scope>NUCLEOTIDE SEQUENCE</scope>
</reference>
<sequence>MLLSPPTLLRGGAPAIAPAARSALAAAGGSLAAFVSSGGAAPASAITSDSGASSLLLASSAKDTASIFDTVLNLGLTAIFLALLATILKFGFDFVTTAASVARPVDEAVADTYGEEAAGTKLAPGEALYDDTPNPNAMERMATLKKGTRATSSVRDPEKKIDFTKSESGFDFAPWMQIDQRAVARAEKERKARKAKDKKNM</sequence>
<evidence type="ECO:0000313" key="3">
    <source>
        <dbReference type="Proteomes" id="UP000013827"/>
    </source>
</evidence>
<dbReference type="AlphaFoldDB" id="A0A0D3JM84"/>
<name>A0A0D3JM84_EMIH1</name>
<dbReference type="PaxDb" id="2903-EOD24619"/>
<keyword evidence="1" id="KW-1133">Transmembrane helix</keyword>
<protein>
    <submittedName>
        <fullName evidence="2">Uncharacterized protein</fullName>
    </submittedName>
</protein>
<keyword evidence="3" id="KW-1185">Reference proteome</keyword>
<keyword evidence="1" id="KW-0472">Membrane</keyword>
<dbReference type="KEGG" id="ehx:EMIHUDRAFT_463546"/>
<dbReference type="HOGENOM" id="CLU_1362593_0_0_1"/>
<accession>A0A0D3JM84</accession>
<proteinExistence type="predicted"/>
<keyword evidence="1" id="KW-0812">Transmembrane</keyword>
<dbReference type="EnsemblProtists" id="EOD24619">
    <property type="protein sequence ID" value="EOD24619"/>
    <property type="gene ID" value="EMIHUDRAFT_463546"/>
</dbReference>
<evidence type="ECO:0000256" key="1">
    <source>
        <dbReference type="SAM" id="Phobius"/>
    </source>
</evidence>
<feature type="transmembrane region" description="Helical" evidence="1">
    <location>
        <begin position="71"/>
        <end position="92"/>
    </location>
</feature>
<organism evidence="2 3">
    <name type="scientific">Emiliania huxleyi (strain CCMP1516)</name>
    <dbReference type="NCBI Taxonomy" id="280463"/>
    <lineage>
        <taxon>Eukaryota</taxon>
        <taxon>Haptista</taxon>
        <taxon>Haptophyta</taxon>
        <taxon>Prymnesiophyceae</taxon>
        <taxon>Isochrysidales</taxon>
        <taxon>Noelaerhabdaceae</taxon>
        <taxon>Emiliania</taxon>
    </lineage>
</organism>
<dbReference type="GeneID" id="17270166"/>
<dbReference type="Proteomes" id="UP000013827">
    <property type="component" value="Unassembled WGS sequence"/>
</dbReference>